<dbReference type="KEGG" id="plig:NAG76_14690"/>
<dbReference type="InterPro" id="IPR024562">
    <property type="entry name" value="YqhG"/>
</dbReference>
<reference evidence="1" key="1">
    <citation type="submission" date="2022-05" db="EMBL/GenBank/DDBJ databases">
        <title>Novel bacterial taxa in a minimal lignocellulolytic consortium and its capacity to transform plastics disclosed by genome-resolved metagenomics.</title>
        <authorList>
            <person name="Rodriguez C.A.D."/>
            <person name="Diaz-Garcia L."/>
            <person name="Herrera K."/>
            <person name="Tarazona N.A."/>
            <person name="Sproer C."/>
            <person name="Overmann J."/>
            <person name="Jimenez D.J."/>
        </authorList>
    </citation>
    <scope>NUCLEOTIDE SEQUENCE</scope>
    <source>
        <strain evidence="1">MAG5</strain>
    </source>
</reference>
<dbReference type="Proteomes" id="UP001056756">
    <property type="component" value="Chromosome"/>
</dbReference>
<proteinExistence type="predicted"/>
<evidence type="ECO:0000313" key="1">
    <source>
        <dbReference type="EMBL" id="URN93084.1"/>
    </source>
</evidence>
<dbReference type="AlphaFoldDB" id="A0A9J6ZAN2"/>
<name>A0A9J6ZAN2_9BACL</name>
<protein>
    <submittedName>
        <fullName evidence="1">YqhG family protein</fullName>
    </submittedName>
</protein>
<accession>A0A9J6ZAN2</accession>
<gene>
    <name evidence="1" type="ORF">NAG76_14690</name>
</gene>
<evidence type="ECO:0000313" key="2">
    <source>
        <dbReference type="Proteomes" id="UP001056756"/>
    </source>
</evidence>
<dbReference type="EMBL" id="CP097899">
    <property type="protein sequence ID" value="URN93084.1"/>
    <property type="molecule type" value="Genomic_DNA"/>
</dbReference>
<dbReference type="Pfam" id="PF11079">
    <property type="entry name" value="YqhG"/>
    <property type="match status" value="2"/>
</dbReference>
<sequence>MNSKEIHRFVQRYLEATQCSILEKSPYHFKVKLSPAADRELTNRHYYWSFIDRVNETPQTMSFLFVTDDDKYNELVESTPVVEPVAKTVEESSFERAYGLVPKPIARVPREHLHYGSGRLEQLFQSTQDNGSYVCLFQELSAKALHPYASRPYTVWLGVNYCVEFSSDRKREEIHSLGISLVTGHCVESFQDRLEQIKLSPRIPPNIHIAKNGIAYAKALTIAEQTIERKLKNYDYRWAEDAQGRLAEELARLASYYEPMIEHAQDDEHRENIRSIIHKREEEIRWQYEPRITVSVINCGLFHLDGID</sequence>
<organism evidence="1 2">
    <name type="scientific">Candidatus Pristimantibacillus lignocellulolyticus</name>
    <dbReference type="NCBI Taxonomy" id="2994561"/>
    <lineage>
        <taxon>Bacteria</taxon>
        <taxon>Bacillati</taxon>
        <taxon>Bacillota</taxon>
        <taxon>Bacilli</taxon>
        <taxon>Bacillales</taxon>
        <taxon>Paenibacillaceae</taxon>
        <taxon>Candidatus Pristimantibacillus</taxon>
    </lineage>
</organism>